<evidence type="ECO:0000313" key="2">
    <source>
        <dbReference type="EMBL" id="MBD7966086.1"/>
    </source>
</evidence>
<feature type="compositionally biased region" description="Basic and acidic residues" evidence="1">
    <location>
        <begin position="124"/>
        <end position="136"/>
    </location>
</feature>
<evidence type="ECO:0000313" key="3">
    <source>
        <dbReference type="Proteomes" id="UP000603641"/>
    </source>
</evidence>
<organism evidence="2 3">
    <name type="scientific">Fictibacillus norfolkensis</name>
    <dbReference type="NCBI Taxonomy" id="2762233"/>
    <lineage>
        <taxon>Bacteria</taxon>
        <taxon>Bacillati</taxon>
        <taxon>Bacillota</taxon>
        <taxon>Bacilli</taxon>
        <taxon>Bacillales</taxon>
        <taxon>Fictibacillaceae</taxon>
        <taxon>Fictibacillus</taxon>
    </lineage>
</organism>
<comment type="caution">
    <text evidence="2">The sequence shown here is derived from an EMBL/GenBank/DDBJ whole genome shotgun (WGS) entry which is preliminary data.</text>
</comment>
<protein>
    <submittedName>
        <fullName evidence="2">YlbD family protein</fullName>
    </submittedName>
</protein>
<reference evidence="2 3" key="1">
    <citation type="submission" date="2020-08" db="EMBL/GenBank/DDBJ databases">
        <title>A Genomic Blueprint of the Chicken Gut Microbiome.</title>
        <authorList>
            <person name="Gilroy R."/>
            <person name="Ravi A."/>
            <person name="Getino M."/>
            <person name="Pursley I."/>
            <person name="Horton D.L."/>
            <person name="Alikhan N.-F."/>
            <person name="Baker D."/>
            <person name="Gharbi K."/>
            <person name="Hall N."/>
            <person name="Watson M."/>
            <person name="Adriaenssens E.M."/>
            <person name="Foster-Nyarko E."/>
            <person name="Jarju S."/>
            <person name="Secka A."/>
            <person name="Antonio M."/>
            <person name="Oren A."/>
            <person name="Chaudhuri R."/>
            <person name="La Ragione R.M."/>
            <person name="Hildebrand F."/>
            <person name="Pallen M.J."/>
        </authorList>
    </citation>
    <scope>NUCLEOTIDE SEQUENCE [LARGE SCALE GENOMIC DNA]</scope>
    <source>
        <strain evidence="2 3">Sa2CUA10</strain>
    </source>
</reference>
<feature type="region of interest" description="Disordered" evidence="1">
    <location>
        <begin position="114"/>
        <end position="136"/>
    </location>
</feature>
<accession>A0ABR8SRJ8</accession>
<sequence length="136" mass="16188">MVKTDIESFKEFVHKHPDLIKEVKKNKRPWKEVYQDWIVLGEEHESWNQYAKDKDKGKEKKQDERSKSDKTRTELTVGDIIAGLSKLQINDVQKYLSQFGSLMDAVQELLQQFNNQSDRPNQLPEKRMNDYPSYRD</sequence>
<evidence type="ECO:0000256" key="1">
    <source>
        <dbReference type="SAM" id="MobiDB-lite"/>
    </source>
</evidence>
<dbReference type="RefSeq" id="WP_191755282.1">
    <property type="nucleotide sequence ID" value="NZ_JACSQM010000012.1"/>
</dbReference>
<dbReference type="EMBL" id="JACSQM010000012">
    <property type="protein sequence ID" value="MBD7966086.1"/>
    <property type="molecule type" value="Genomic_DNA"/>
</dbReference>
<dbReference type="Proteomes" id="UP000603641">
    <property type="component" value="Unassembled WGS sequence"/>
</dbReference>
<proteinExistence type="predicted"/>
<name>A0ABR8SRJ8_9BACL</name>
<keyword evidence="3" id="KW-1185">Reference proteome</keyword>
<dbReference type="InterPro" id="IPR025953">
    <property type="entry name" value="YlbD_coat"/>
</dbReference>
<feature type="region of interest" description="Disordered" evidence="1">
    <location>
        <begin position="49"/>
        <end position="72"/>
    </location>
</feature>
<gene>
    <name evidence="2" type="ORF">H9648_18735</name>
</gene>
<dbReference type="Pfam" id="PF14071">
    <property type="entry name" value="YlbD_coat"/>
    <property type="match status" value="1"/>
</dbReference>